<dbReference type="PANTHER" id="PTHR43133:SF8">
    <property type="entry name" value="RNA POLYMERASE SIGMA FACTOR HI_1459-RELATED"/>
    <property type="match status" value="1"/>
</dbReference>
<dbReference type="Pfam" id="PF04542">
    <property type="entry name" value="Sigma70_r2"/>
    <property type="match status" value="1"/>
</dbReference>
<proteinExistence type="predicted"/>
<dbReference type="GO" id="GO:0016987">
    <property type="term" value="F:sigma factor activity"/>
    <property type="evidence" value="ECO:0007669"/>
    <property type="project" value="UniProtKB-KW"/>
</dbReference>
<dbReference type="GO" id="GO:0003677">
    <property type="term" value="F:DNA binding"/>
    <property type="evidence" value="ECO:0007669"/>
    <property type="project" value="UniProtKB-KW"/>
</dbReference>
<protein>
    <recommendedName>
        <fullName evidence="5">RNA polymerase sigma-70 region 2 domain-containing protein</fullName>
    </recommendedName>
</protein>
<reference evidence="7" key="1">
    <citation type="journal article" date="2020" name="Microbiol. Resour. Announc.">
        <title>Complete Genome Sequence of Adlercreutzia sp. Strain 8CFCBH1, a Potent Producer of Equol, Isolated from Healthy Japanese Feces.</title>
        <authorList>
            <person name="Ogata Y."/>
            <person name="Sakamoto M."/>
            <person name="Ohkuma M."/>
            <person name="Hattori M."/>
            <person name="Suda W."/>
        </authorList>
    </citation>
    <scope>NUCLEOTIDE SEQUENCE [LARGE SCALE GENOMIC DNA]</scope>
    <source>
        <strain evidence="7">8CFCBH1</strain>
    </source>
</reference>
<keyword evidence="3" id="KW-0238">DNA-binding</keyword>
<dbReference type="Gene3D" id="1.10.1740.10">
    <property type="match status" value="1"/>
</dbReference>
<gene>
    <name evidence="6" type="ORF">ADCFC_03160</name>
</gene>
<dbReference type="InterPro" id="IPR039425">
    <property type="entry name" value="RNA_pol_sigma-70-like"/>
</dbReference>
<dbReference type="InterPro" id="IPR007627">
    <property type="entry name" value="RNA_pol_sigma70_r2"/>
</dbReference>
<evidence type="ECO:0000313" key="6">
    <source>
        <dbReference type="EMBL" id="BCA87817.1"/>
    </source>
</evidence>
<keyword evidence="1" id="KW-0805">Transcription regulation</keyword>
<name>A0A6F8SJH7_9ACTN</name>
<reference evidence="7" key="2">
    <citation type="submission" date="2020-03" db="EMBL/GenBank/DDBJ databases">
        <title>Complete Genome Sequence of Adlercreutzia sp. strain 8CFCBH1 Producing Equol, Isolated from Healthy Japanese Feces.</title>
        <authorList>
            <person name="Ogata Y."/>
            <person name="Sakamoto M."/>
            <person name="Ohkuma M."/>
            <person name="Hattori M."/>
            <person name="Suda W."/>
        </authorList>
    </citation>
    <scope>NUCLEOTIDE SEQUENCE [LARGE SCALE GENOMIC DNA]</scope>
    <source>
        <strain evidence="7">8CFCBH1</strain>
    </source>
</reference>
<dbReference type="PANTHER" id="PTHR43133">
    <property type="entry name" value="RNA POLYMERASE ECF-TYPE SIGMA FACTO"/>
    <property type="match status" value="1"/>
</dbReference>
<evidence type="ECO:0000313" key="7">
    <source>
        <dbReference type="Proteomes" id="UP000501727"/>
    </source>
</evidence>
<dbReference type="KEGG" id="ahat:ADCFC_04360"/>
<keyword evidence="2" id="KW-0731">Sigma factor</keyword>
<dbReference type="InterPro" id="IPR013325">
    <property type="entry name" value="RNA_pol_sigma_r2"/>
</dbReference>
<organism evidence="6 7">
    <name type="scientific">Adlercreutzia hattorii</name>
    <dbReference type="NCBI Taxonomy" id="2707299"/>
    <lineage>
        <taxon>Bacteria</taxon>
        <taxon>Bacillati</taxon>
        <taxon>Actinomycetota</taxon>
        <taxon>Coriobacteriia</taxon>
        <taxon>Eggerthellales</taxon>
        <taxon>Eggerthellaceae</taxon>
        <taxon>Adlercreutzia</taxon>
    </lineage>
</organism>
<evidence type="ECO:0000259" key="5">
    <source>
        <dbReference type="Pfam" id="PF04542"/>
    </source>
</evidence>
<dbReference type="RefSeq" id="WP_231699566.1">
    <property type="nucleotide sequence ID" value="NZ_AP022829.1"/>
</dbReference>
<feature type="domain" description="RNA polymerase sigma-70 region 2" evidence="5">
    <location>
        <begin position="11"/>
        <end position="77"/>
    </location>
</feature>
<dbReference type="GO" id="GO:0006352">
    <property type="term" value="P:DNA-templated transcription initiation"/>
    <property type="evidence" value="ECO:0007669"/>
    <property type="project" value="InterPro"/>
</dbReference>
<evidence type="ECO:0000256" key="1">
    <source>
        <dbReference type="ARBA" id="ARBA00023015"/>
    </source>
</evidence>
<keyword evidence="7" id="KW-1185">Reference proteome</keyword>
<dbReference type="Proteomes" id="UP000501727">
    <property type="component" value="Chromosome"/>
</dbReference>
<evidence type="ECO:0000256" key="3">
    <source>
        <dbReference type="ARBA" id="ARBA00023125"/>
    </source>
</evidence>
<dbReference type="AlphaFoldDB" id="A0A6F8SJH7"/>
<dbReference type="EMBL" id="AP022829">
    <property type="protein sequence ID" value="BCA87817.1"/>
    <property type="molecule type" value="Genomic_DNA"/>
</dbReference>
<dbReference type="SUPFAM" id="SSF88946">
    <property type="entry name" value="Sigma2 domain of RNA polymerase sigma factors"/>
    <property type="match status" value="1"/>
</dbReference>
<accession>A0A6F8SJH7</accession>
<sequence>MASQTEMEAVYRLHIGAVYRLCYSYLGSAAKAEDAAQAVFLSLVEHPRTFNDAEHEKAWLIVCAQNRCRDVMRSARWGG</sequence>
<keyword evidence="4" id="KW-0804">Transcription</keyword>
<evidence type="ECO:0000256" key="4">
    <source>
        <dbReference type="ARBA" id="ARBA00023163"/>
    </source>
</evidence>
<evidence type="ECO:0000256" key="2">
    <source>
        <dbReference type="ARBA" id="ARBA00023082"/>
    </source>
</evidence>